<feature type="signal peptide" evidence="7">
    <location>
        <begin position="1"/>
        <end position="17"/>
    </location>
</feature>
<dbReference type="SUPFAM" id="SSF103481">
    <property type="entry name" value="Multidrug resistance efflux transporter EmrE"/>
    <property type="match status" value="2"/>
</dbReference>
<dbReference type="PANTHER" id="PTHR32322:SF2">
    <property type="entry name" value="EAMA DOMAIN-CONTAINING PROTEIN"/>
    <property type="match status" value="1"/>
</dbReference>
<dbReference type="Gene3D" id="1.10.3730.20">
    <property type="match status" value="1"/>
</dbReference>
<evidence type="ECO:0000259" key="8">
    <source>
        <dbReference type="Pfam" id="PF00892"/>
    </source>
</evidence>
<dbReference type="EMBL" id="BJNY01000020">
    <property type="protein sequence ID" value="GED07443.1"/>
    <property type="molecule type" value="Genomic_DNA"/>
</dbReference>
<keyword evidence="5 6" id="KW-0472">Membrane</keyword>
<dbReference type="RefSeq" id="WP_141366640.1">
    <property type="nucleotide sequence ID" value="NZ_BAAAJL010000014.1"/>
</dbReference>
<feature type="chain" id="PRO_5021451210" evidence="7">
    <location>
        <begin position="18"/>
        <end position="299"/>
    </location>
</feature>
<comment type="subcellular location">
    <subcellularLocation>
        <location evidence="1">Membrane</location>
        <topology evidence="1">Multi-pass membrane protein</topology>
    </subcellularLocation>
</comment>
<comment type="caution">
    <text evidence="9">The sequence shown here is derived from an EMBL/GenBank/DDBJ whole genome shotgun (WGS) entry which is preliminary data.</text>
</comment>
<organism evidence="9 10">
    <name type="scientific">Glutamicibacter uratoxydans</name>
    <name type="common">Arthrobacter uratoxydans</name>
    <dbReference type="NCBI Taxonomy" id="43667"/>
    <lineage>
        <taxon>Bacteria</taxon>
        <taxon>Bacillati</taxon>
        <taxon>Actinomycetota</taxon>
        <taxon>Actinomycetes</taxon>
        <taxon>Micrococcales</taxon>
        <taxon>Micrococcaceae</taxon>
        <taxon>Glutamicibacter</taxon>
    </lineage>
</organism>
<feature type="transmembrane region" description="Helical" evidence="6">
    <location>
        <begin position="27"/>
        <end position="48"/>
    </location>
</feature>
<feature type="transmembrane region" description="Helical" evidence="6">
    <location>
        <begin position="208"/>
        <end position="226"/>
    </location>
</feature>
<comment type="similarity">
    <text evidence="2">Belongs to the EamA transporter family.</text>
</comment>
<feature type="transmembrane region" description="Helical" evidence="6">
    <location>
        <begin position="238"/>
        <end position="257"/>
    </location>
</feature>
<evidence type="ECO:0000256" key="5">
    <source>
        <dbReference type="ARBA" id="ARBA00023136"/>
    </source>
</evidence>
<dbReference type="PANTHER" id="PTHR32322">
    <property type="entry name" value="INNER MEMBRANE TRANSPORTER"/>
    <property type="match status" value="1"/>
</dbReference>
<protein>
    <submittedName>
        <fullName evidence="9">Permease</fullName>
    </submittedName>
</protein>
<accession>A0A4Y4DS11</accession>
<dbReference type="Pfam" id="PF00892">
    <property type="entry name" value="EamA"/>
    <property type="match status" value="2"/>
</dbReference>
<dbReference type="GO" id="GO:0016020">
    <property type="term" value="C:membrane"/>
    <property type="evidence" value="ECO:0007669"/>
    <property type="project" value="UniProtKB-SubCell"/>
</dbReference>
<keyword evidence="10" id="KW-1185">Reference proteome</keyword>
<keyword evidence="7" id="KW-0732">Signal</keyword>
<evidence type="ECO:0000256" key="1">
    <source>
        <dbReference type="ARBA" id="ARBA00004141"/>
    </source>
</evidence>
<reference evidence="9 10" key="1">
    <citation type="submission" date="2019-06" db="EMBL/GenBank/DDBJ databases">
        <title>Whole genome shotgun sequence of Glutamicibacter uratoxydans NBRC 15515.</title>
        <authorList>
            <person name="Hosoyama A."/>
            <person name="Uohara A."/>
            <person name="Ohji S."/>
            <person name="Ichikawa N."/>
        </authorList>
    </citation>
    <scope>NUCLEOTIDE SEQUENCE [LARGE SCALE GENOMIC DNA]</scope>
    <source>
        <strain evidence="9 10">NBRC 15515</strain>
    </source>
</reference>
<name>A0A4Y4DS11_GLUUR</name>
<keyword evidence="4 6" id="KW-1133">Transmembrane helix</keyword>
<feature type="transmembrane region" description="Helical" evidence="6">
    <location>
        <begin position="182"/>
        <end position="202"/>
    </location>
</feature>
<dbReference type="OrthoDB" id="9787117at2"/>
<evidence type="ECO:0000256" key="6">
    <source>
        <dbReference type="SAM" id="Phobius"/>
    </source>
</evidence>
<dbReference type="Proteomes" id="UP000316612">
    <property type="component" value="Unassembled WGS sequence"/>
</dbReference>
<evidence type="ECO:0000313" key="10">
    <source>
        <dbReference type="Proteomes" id="UP000316612"/>
    </source>
</evidence>
<keyword evidence="3 6" id="KW-0812">Transmembrane</keyword>
<evidence type="ECO:0000313" key="9">
    <source>
        <dbReference type="EMBL" id="GED07443.1"/>
    </source>
</evidence>
<feature type="transmembrane region" description="Helical" evidence="6">
    <location>
        <begin position="60"/>
        <end position="78"/>
    </location>
</feature>
<dbReference type="InterPro" id="IPR000620">
    <property type="entry name" value="EamA_dom"/>
</dbReference>
<evidence type="ECO:0000256" key="7">
    <source>
        <dbReference type="SAM" id="SignalP"/>
    </source>
</evidence>
<evidence type="ECO:0000256" key="4">
    <source>
        <dbReference type="ARBA" id="ARBA00022989"/>
    </source>
</evidence>
<feature type="domain" description="EamA" evidence="8">
    <location>
        <begin position="148"/>
        <end position="280"/>
    </location>
</feature>
<dbReference type="AlphaFoldDB" id="A0A4Y4DS11"/>
<dbReference type="InterPro" id="IPR037185">
    <property type="entry name" value="EmrE-like"/>
</dbReference>
<sequence>MLLVASVLWGTTGTAAAQASNVSPLAMGAASLGLGGLLQALTAVKPLAAARESLRLNRRTVLIGALGIVVYPLAFYSSMRLGGVALGTVISLGTAPLFSGLLERIVDGARLGRRWYSAAFLGICGSSLLGFARASGEQSDAAAVLASCLLGLAAGASYAVYSWATSRLMSAGIERRASVGSVFGLGGLLLMPVLLAAGAPLLDSWQNLAVAAYLALVPMFLGYVLFGMALSKVSASTATTVTLSEPAVAAVLAMGLLGERLGLSGWLGMVLIAAALIALLLRSKSAQPADRELAQALSG</sequence>
<feature type="transmembrane region" description="Helical" evidence="6">
    <location>
        <begin position="84"/>
        <end position="103"/>
    </location>
</feature>
<feature type="transmembrane region" description="Helical" evidence="6">
    <location>
        <begin position="263"/>
        <end position="281"/>
    </location>
</feature>
<gene>
    <name evidence="9" type="ORF">AUR04nite_29750</name>
</gene>
<feature type="transmembrane region" description="Helical" evidence="6">
    <location>
        <begin position="141"/>
        <end position="161"/>
    </location>
</feature>
<feature type="domain" description="EamA" evidence="8">
    <location>
        <begin position="1"/>
        <end position="129"/>
    </location>
</feature>
<evidence type="ECO:0000256" key="2">
    <source>
        <dbReference type="ARBA" id="ARBA00007362"/>
    </source>
</evidence>
<evidence type="ECO:0000256" key="3">
    <source>
        <dbReference type="ARBA" id="ARBA00022692"/>
    </source>
</evidence>
<feature type="transmembrane region" description="Helical" evidence="6">
    <location>
        <begin position="115"/>
        <end position="135"/>
    </location>
</feature>
<proteinExistence type="inferred from homology"/>
<dbReference type="InterPro" id="IPR050638">
    <property type="entry name" value="AA-Vitamin_Transporters"/>
</dbReference>